<sequence length="101" mass="11230">MCNPWLERRLEGAAAWKGRRPVRGYRISAAASCTDSAAPRVCVSVCRSSLCTPEAGTGRLGEQENLEWTVKGEMLNNTLRLPKSPWYGITCLYAPTQRGNW</sequence>
<evidence type="ECO:0000313" key="2">
    <source>
        <dbReference type="Proteomes" id="UP001352852"/>
    </source>
</evidence>
<proteinExistence type="predicted"/>
<protein>
    <submittedName>
        <fullName evidence="1">Uncharacterized protein</fullName>
    </submittedName>
</protein>
<gene>
    <name evidence="1" type="ORF">CHARACLAT_001573</name>
</gene>
<reference evidence="1 2" key="1">
    <citation type="submission" date="2021-06" db="EMBL/GenBank/DDBJ databases">
        <authorList>
            <person name="Palmer J.M."/>
        </authorList>
    </citation>
    <scope>NUCLEOTIDE SEQUENCE [LARGE SCALE GENOMIC DNA]</scope>
    <source>
        <strain evidence="1 2">CL_MEX2019</strain>
        <tissue evidence="1">Muscle</tissue>
    </source>
</reference>
<dbReference type="Proteomes" id="UP001352852">
    <property type="component" value="Unassembled WGS sequence"/>
</dbReference>
<name>A0ABU7EFJ2_9TELE</name>
<accession>A0ABU7EFJ2</accession>
<evidence type="ECO:0000313" key="1">
    <source>
        <dbReference type="EMBL" id="MED6286032.1"/>
    </source>
</evidence>
<keyword evidence="2" id="KW-1185">Reference proteome</keyword>
<comment type="caution">
    <text evidence="1">The sequence shown here is derived from an EMBL/GenBank/DDBJ whole genome shotgun (WGS) entry which is preliminary data.</text>
</comment>
<dbReference type="EMBL" id="JAHUTJ010057440">
    <property type="protein sequence ID" value="MED6286032.1"/>
    <property type="molecule type" value="Genomic_DNA"/>
</dbReference>
<organism evidence="1 2">
    <name type="scientific">Characodon lateralis</name>
    <dbReference type="NCBI Taxonomy" id="208331"/>
    <lineage>
        <taxon>Eukaryota</taxon>
        <taxon>Metazoa</taxon>
        <taxon>Chordata</taxon>
        <taxon>Craniata</taxon>
        <taxon>Vertebrata</taxon>
        <taxon>Euteleostomi</taxon>
        <taxon>Actinopterygii</taxon>
        <taxon>Neopterygii</taxon>
        <taxon>Teleostei</taxon>
        <taxon>Neoteleostei</taxon>
        <taxon>Acanthomorphata</taxon>
        <taxon>Ovalentaria</taxon>
        <taxon>Atherinomorphae</taxon>
        <taxon>Cyprinodontiformes</taxon>
        <taxon>Goodeidae</taxon>
        <taxon>Characodon</taxon>
    </lineage>
</organism>